<evidence type="ECO:0000313" key="4">
    <source>
        <dbReference type="EMBL" id="MPW19993.1"/>
    </source>
</evidence>
<dbReference type="InterPro" id="IPR011006">
    <property type="entry name" value="CheY-like_superfamily"/>
</dbReference>
<dbReference type="Gene3D" id="3.40.50.2300">
    <property type="match status" value="1"/>
</dbReference>
<dbReference type="SMART" id="SM00448">
    <property type="entry name" value="REC"/>
    <property type="match status" value="1"/>
</dbReference>
<proteinExistence type="predicted"/>
<name>A0A7X1TI14_9BURK</name>
<dbReference type="SUPFAM" id="SSF52172">
    <property type="entry name" value="CheY-like"/>
    <property type="match status" value="1"/>
</dbReference>
<dbReference type="PANTHER" id="PTHR44591">
    <property type="entry name" value="STRESS RESPONSE REGULATOR PROTEIN 1"/>
    <property type="match status" value="1"/>
</dbReference>
<organism evidence="4 5">
    <name type="scientific">Paraburkholderia franconis</name>
    <dbReference type="NCBI Taxonomy" id="2654983"/>
    <lineage>
        <taxon>Bacteria</taxon>
        <taxon>Pseudomonadati</taxon>
        <taxon>Pseudomonadota</taxon>
        <taxon>Betaproteobacteria</taxon>
        <taxon>Burkholderiales</taxon>
        <taxon>Burkholderiaceae</taxon>
        <taxon>Paraburkholderia</taxon>
    </lineage>
</organism>
<dbReference type="EMBL" id="WHNP01000025">
    <property type="protein sequence ID" value="MPW19993.1"/>
    <property type="molecule type" value="Genomic_DNA"/>
</dbReference>
<evidence type="ECO:0000313" key="5">
    <source>
        <dbReference type="Proteomes" id="UP000484381"/>
    </source>
</evidence>
<reference evidence="4 5" key="1">
    <citation type="submission" date="2019-10" db="EMBL/GenBank/DDBJ databases">
        <title>Paraburkholderia sp. isolated from nodules of Mimosa pudica from Brazilian Atlantic Forest soils.</title>
        <authorList>
            <person name="Paulitsch F."/>
            <person name="Hungria M."/>
            <person name="Dall'Agnol R."/>
        </authorList>
    </citation>
    <scope>NUCLEOTIDE SEQUENCE [LARGE SCALE GENOMIC DNA]</scope>
    <source>
        <strain evidence="4 5">CNPSo 3157</strain>
    </source>
</reference>
<dbReference type="PANTHER" id="PTHR44591:SF22">
    <property type="entry name" value="CHEY SUBFAMILY"/>
    <property type="match status" value="1"/>
</dbReference>
<feature type="domain" description="Response regulatory" evidence="3">
    <location>
        <begin position="9"/>
        <end position="124"/>
    </location>
</feature>
<evidence type="ECO:0000259" key="3">
    <source>
        <dbReference type="PROSITE" id="PS50110"/>
    </source>
</evidence>
<sequence length="145" mass="15571">MNLPTSKHVVLLAEDDEAIARTWTEALRLNGFKVVWAAAGESALALAKTARPDLLLTDWLLPEIDGMTLRRLFREDPALIHVPIILALASPLALPDESASALQTVYLRKPVDVSLLCATVSALLGKASEAGKPPAVDDSAGKRWP</sequence>
<dbReference type="AlphaFoldDB" id="A0A7X1TI14"/>
<keyword evidence="5" id="KW-1185">Reference proteome</keyword>
<evidence type="ECO:0000256" key="1">
    <source>
        <dbReference type="ARBA" id="ARBA00022553"/>
    </source>
</evidence>
<evidence type="ECO:0000256" key="2">
    <source>
        <dbReference type="PROSITE-ProRule" id="PRU00169"/>
    </source>
</evidence>
<dbReference type="PROSITE" id="PS50110">
    <property type="entry name" value="RESPONSE_REGULATORY"/>
    <property type="match status" value="1"/>
</dbReference>
<gene>
    <name evidence="4" type="ORF">GCT13_24605</name>
</gene>
<keyword evidence="1 2" id="KW-0597">Phosphoprotein</keyword>
<dbReference type="Pfam" id="PF00072">
    <property type="entry name" value="Response_reg"/>
    <property type="match status" value="1"/>
</dbReference>
<feature type="modified residue" description="4-aspartylphosphate" evidence="2">
    <location>
        <position position="58"/>
    </location>
</feature>
<dbReference type="GO" id="GO:0000160">
    <property type="term" value="P:phosphorelay signal transduction system"/>
    <property type="evidence" value="ECO:0007669"/>
    <property type="project" value="InterPro"/>
</dbReference>
<dbReference type="RefSeq" id="WP_152762531.1">
    <property type="nucleotide sequence ID" value="NZ_WHNP01000025.1"/>
</dbReference>
<dbReference type="Proteomes" id="UP000484381">
    <property type="component" value="Unassembled WGS sequence"/>
</dbReference>
<comment type="caution">
    <text evidence="4">The sequence shown here is derived from an EMBL/GenBank/DDBJ whole genome shotgun (WGS) entry which is preliminary data.</text>
</comment>
<protein>
    <submittedName>
        <fullName evidence="4">Response regulator</fullName>
    </submittedName>
</protein>
<dbReference type="InterPro" id="IPR050595">
    <property type="entry name" value="Bact_response_regulator"/>
</dbReference>
<accession>A0A7X1TI14</accession>
<dbReference type="InterPro" id="IPR001789">
    <property type="entry name" value="Sig_transdc_resp-reg_receiver"/>
</dbReference>